<feature type="compositionally biased region" description="Basic and acidic residues" evidence="9">
    <location>
        <begin position="136"/>
        <end position="167"/>
    </location>
</feature>
<name>A0A835ZQ83_SHEEP</name>
<accession>A0A835ZQ83</accession>
<dbReference type="GO" id="GO:0000786">
    <property type="term" value="C:nucleosome"/>
    <property type="evidence" value="ECO:0007669"/>
    <property type="project" value="InterPro"/>
</dbReference>
<evidence type="ECO:0000256" key="9">
    <source>
        <dbReference type="SAM" id="MobiDB-lite"/>
    </source>
</evidence>
<dbReference type="InterPro" id="IPR005818">
    <property type="entry name" value="Histone_H1/H5_H15"/>
</dbReference>
<dbReference type="GO" id="GO:0030527">
    <property type="term" value="F:structural constituent of chromatin"/>
    <property type="evidence" value="ECO:0007669"/>
    <property type="project" value="UniProtKB-ARBA"/>
</dbReference>
<comment type="function">
    <text evidence="4">May play a key role in the control of gene expression during oogenesis and early embryogenesis, presumably through the perturbation of chromatin structure. Essential for meiotic maturation of germinal vesicle-stage oocytes. The somatic type linker histone H1c is rapidly replaced by H1oo in a donor nucleus transplanted into an oocyte. The greater mobility of H1oo as compared to H1c may contribute to this rapid replacement and increased instability of the embryonic chromatin structure. The rapid replacement of H1c with H1oo may play an important role in nuclear remodeling.</text>
</comment>
<dbReference type="EMBL" id="JAEMGP010000019">
    <property type="protein sequence ID" value="KAG5197841.1"/>
    <property type="molecule type" value="Genomic_DNA"/>
</dbReference>
<dbReference type="SUPFAM" id="SSF46785">
    <property type="entry name" value="Winged helix' DNA-binding domain"/>
    <property type="match status" value="1"/>
</dbReference>
<protein>
    <recommendedName>
        <fullName evidence="5">Histone H1.8</fullName>
    </recommendedName>
    <alternativeName>
        <fullName evidence="8">Histone H1oo</fullName>
    </alternativeName>
    <alternativeName>
        <fullName evidence="6">Oocyte-specific histone H1</fullName>
    </alternativeName>
    <alternativeName>
        <fullName evidence="7">Oocyte-specific linker histone H1</fullName>
    </alternativeName>
</protein>
<evidence type="ECO:0000256" key="1">
    <source>
        <dbReference type="ARBA" id="ARBA00022454"/>
    </source>
</evidence>
<feature type="compositionally biased region" description="Basic and acidic residues" evidence="9">
    <location>
        <begin position="185"/>
        <end position="205"/>
    </location>
</feature>
<dbReference type="SMART" id="SM00526">
    <property type="entry name" value="H15"/>
    <property type="match status" value="1"/>
</dbReference>
<dbReference type="PROSITE" id="PS51504">
    <property type="entry name" value="H15"/>
    <property type="match status" value="1"/>
</dbReference>
<feature type="compositionally biased region" description="Basic and acidic residues" evidence="9">
    <location>
        <begin position="221"/>
        <end position="233"/>
    </location>
</feature>
<dbReference type="Gene3D" id="1.10.10.10">
    <property type="entry name" value="Winged helix-like DNA-binding domain superfamily/Winged helix DNA-binding domain"/>
    <property type="match status" value="1"/>
</dbReference>
<reference evidence="11 12" key="1">
    <citation type="submission" date="2020-12" db="EMBL/GenBank/DDBJ databases">
        <title>De novo assembly of Tibetan sheep genome.</title>
        <authorList>
            <person name="Li X."/>
        </authorList>
    </citation>
    <scope>NUCLEOTIDE SEQUENCE [LARGE SCALE GENOMIC DNA]</scope>
    <source>
        <tissue evidence="11">Heart</tissue>
    </source>
</reference>
<feature type="compositionally biased region" description="Polar residues" evidence="9">
    <location>
        <begin position="239"/>
        <end position="257"/>
    </location>
</feature>
<dbReference type="GO" id="GO:0006334">
    <property type="term" value="P:nucleosome assembly"/>
    <property type="evidence" value="ECO:0007669"/>
    <property type="project" value="InterPro"/>
</dbReference>
<gene>
    <name evidence="11" type="ORF">JEQ12_008570</name>
</gene>
<evidence type="ECO:0000256" key="3">
    <source>
        <dbReference type="ARBA" id="ARBA00023242"/>
    </source>
</evidence>
<evidence type="ECO:0000256" key="6">
    <source>
        <dbReference type="ARBA" id="ARBA00078404"/>
    </source>
</evidence>
<evidence type="ECO:0000313" key="11">
    <source>
        <dbReference type="EMBL" id="KAG5197841.1"/>
    </source>
</evidence>
<feature type="region of interest" description="Disordered" evidence="9">
    <location>
        <begin position="92"/>
        <end position="329"/>
    </location>
</feature>
<feature type="domain" description="H15" evidence="10">
    <location>
        <begin position="22"/>
        <end position="100"/>
    </location>
</feature>
<dbReference type="InterPro" id="IPR036390">
    <property type="entry name" value="WH_DNA-bd_sf"/>
</dbReference>
<comment type="caution">
    <text evidence="11">The sequence shown here is derived from an EMBL/GenBank/DDBJ whole genome shotgun (WGS) entry which is preliminary data.</text>
</comment>
<keyword evidence="3" id="KW-0539">Nucleus</keyword>
<sequence length="329" mass="34718">MVGPGRLAGQGLARGAIRAPRRHPPVLRMVLEALQAGERRRGTSVAAIKVYILQKYPTVDALRLNHLLKQALATGLHRGLLIRPVNSKAKGATGSFKLQSRKRPRDLGTQWHELVPKDKRKIPPRKTALRMPSQAEGKDPKKPSESKKDPANPGEVKKGARKPREGRAAPSKPGAAKNAPKKGMQTKDPEARLGEAKKSSQRPDKAAQAPPSASGPGGKLKVKERGSRQADTKAHRKTQPASQSSKPTVTKGENGTSLAKKKMGGKVPKEAAGEGPKAKAPVPPKGAGSKKEPVPLAGKAEASKGPRKPGIPTKSSVSKAASKKAEAEG</sequence>
<proteinExistence type="predicted"/>
<dbReference type="Proteomes" id="UP000664991">
    <property type="component" value="Unassembled WGS sequence"/>
</dbReference>
<feature type="compositionally biased region" description="Low complexity" evidence="9">
    <location>
        <begin position="168"/>
        <end position="182"/>
    </location>
</feature>
<evidence type="ECO:0000256" key="2">
    <source>
        <dbReference type="ARBA" id="ARBA00023125"/>
    </source>
</evidence>
<dbReference type="InterPro" id="IPR036388">
    <property type="entry name" value="WH-like_DNA-bd_sf"/>
</dbReference>
<keyword evidence="1" id="KW-0158">Chromosome</keyword>
<feature type="compositionally biased region" description="Basic residues" evidence="9">
    <location>
        <begin position="118"/>
        <end position="128"/>
    </location>
</feature>
<evidence type="ECO:0000256" key="4">
    <source>
        <dbReference type="ARBA" id="ARBA00056213"/>
    </source>
</evidence>
<dbReference type="FunFam" id="1.10.10.10:FF:000393">
    <property type="entry name" value="Oocyte-specific H1 histone"/>
    <property type="match status" value="1"/>
</dbReference>
<evidence type="ECO:0000313" key="12">
    <source>
        <dbReference type="Proteomes" id="UP000664991"/>
    </source>
</evidence>
<evidence type="ECO:0000256" key="8">
    <source>
        <dbReference type="ARBA" id="ARBA00080360"/>
    </source>
</evidence>
<evidence type="ECO:0000256" key="7">
    <source>
        <dbReference type="ARBA" id="ARBA00078520"/>
    </source>
</evidence>
<dbReference type="GO" id="GO:0005634">
    <property type="term" value="C:nucleus"/>
    <property type="evidence" value="ECO:0007669"/>
    <property type="project" value="UniProtKB-ARBA"/>
</dbReference>
<evidence type="ECO:0000259" key="10">
    <source>
        <dbReference type="PROSITE" id="PS51504"/>
    </source>
</evidence>
<evidence type="ECO:0000256" key="5">
    <source>
        <dbReference type="ARBA" id="ARBA00073462"/>
    </source>
</evidence>
<keyword evidence="2" id="KW-0238">DNA-binding</keyword>
<dbReference type="AlphaFoldDB" id="A0A835ZQ83"/>
<dbReference type="GO" id="GO:0003677">
    <property type="term" value="F:DNA binding"/>
    <property type="evidence" value="ECO:0007669"/>
    <property type="project" value="UniProtKB-KW"/>
</dbReference>
<organism evidence="11 12">
    <name type="scientific">Ovis aries</name>
    <name type="common">Sheep</name>
    <dbReference type="NCBI Taxonomy" id="9940"/>
    <lineage>
        <taxon>Eukaryota</taxon>
        <taxon>Metazoa</taxon>
        <taxon>Chordata</taxon>
        <taxon>Craniata</taxon>
        <taxon>Vertebrata</taxon>
        <taxon>Euteleostomi</taxon>
        <taxon>Mammalia</taxon>
        <taxon>Eutheria</taxon>
        <taxon>Laurasiatheria</taxon>
        <taxon>Artiodactyla</taxon>
        <taxon>Ruminantia</taxon>
        <taxon>Pecora</taxon>
        <taxon>Bovidae</taxon>
        <taxon>Caprinae</taxon>
        <taxon>Ovis</taxon>
    </lineage>
</organism>
<dbReference type="Pfam" id="PF00538">
    <property type="entry name" value="Linker_histone"/>
    <property type="match status" value="1"/>
</dbReference>
<dbReference type="CDD" id="cd00073">
    <property type="entry name" value="H15"/>
    <property type="match status" value="1"/>
</dbReference>